<evidence type="ECO:0000313" key="2">
    <source>
        <dbReference type="Proteomes" id="UP000321189"/>
    </source>
</evidence>
<keyword evidence="2" id="KW-1185">Reference proteome</keyword>
<dbReference type="EMBL" id="BJUT01000115">
    <property type="protein sequence ID" value="GEK78642.1"/>
    <property type="molecule type" value="Genomic_DNA"/>
</dbReference>
<evidence type="ECO:0000313" key="1">
    <source>
        <dbReference type="EMBL" id="GEK78642.1"/>
    </source>
</evidence>
<comment type="caution">
    <text evidence="1">The sequence shown here is derived from an EMBL/GenBank/DDBJ whole genome shotgun (WGS) entry which is preliminary data.</text>
</comment>
<name>A0ABQ0UJL3_PSEAF</name>
<reference evidence="1 2" key="1">
    <citation type="submission" date="2019-07" db="EMBL/GenBank/DDBJ databases">
        <title>Whole genome shotgun sequence of Pseudoalteromonas atlantica NBRC 103033.</title>
        <authorList>
            <person name="Hosoyama A."/>
            <person name="Uohara A."/>
            <person name="Ohji S."/>
            <person name="Ichikawa N."/>
        </authorList>
    </citation>
    <scope>NUCLEOTIDE SEQUENCE [LARGE SCALE GENOMIC DNA]</scope>
    <source>
        <strain evidence="1 2">NBRC 103033</strain>
    </source>
</reference>
<accession>A0ABQ0UJL3</accession>
<sequence length="54" mass="6402">MILIQKDILDNKDTYLNFEASTWSYQCEKQAGCLMVFASKRQVSLFDTKYYHCI</sequence>
<organism evidence="1 2">
    <name type="scientific">Pseudoalteromonas atlantica</name>
    <name type="common">Alteromonas atlantica</name>
    <dbReference type="NCBI Taxonomy" id="288"/>
    <lineage>
        <taxon>Bacteria</taxon>
        <taxon>Pseudomonadati</taxon>
        <taxon>Pseudomonadota</taxon>
        <taxon>Gammaproteobacteria</taxon>
        <taxon>Alteromonadales</taxon>
        <taxon>Pseudoalteromonadaceae</taxon>
        <taxon>Pseudoalteromonas</taxon>
    </lineage>
</organism>
<protein>
    <submittedName>
        <fullName evidence="1">Uncharacterized protein</fullName>
    </submittedName>
</protein>
<dbReference type="Proteomes" id="UP000321189">
    <property type="component" value="Unassembled WGS sequence"/>
</dbReference>
<proteinExistence type="predicted"/>
<gene>
    <name evidence="1" type="ORF">PAT01_39460</name>
</gene>